<evidence type="ECO:0000256" key="1">
    <source>
        <dbReference type="ARBA" id="ARBA00001933"/>
    </source>
</evidence>
<dbReference type="Pfam" id="PF00155">
    <property type="entry name" value="Aminotran_1_2"/>
    <property type="match status" value="1"/>
</dbReference>
<evidence type="ECO:0000256" key="3">
    <source>
        <dbReference type="ARBA" id="ARBA00022576"/>
    </source>
</evidence>
<dbReference type="PANTHER" id="PTHR11751">
    <property type="entry name" value="ALANINE AMINOTRANSFERASE"/>
    <property type="match status" value="1"/>
</dbReference>
<keyword evidence="3" id="KW-0032">Aminotransferase</keyword>
<dbReference type="PANTHER" id="PTHR11751:SF373">
    <property type="entry name" value="GLUTAMATE--GLYOXYLATE AMINOTRANSFERASE 2"/>
    <property type="match status" value="1"/>
</dbReference>
<dbReference type="InterPro" id="IPR015424">
    <property type="entry name" value="PyrdxlP-dep_Trfase"/>
</dbReference>
<evidence type="ECO:0000259" key="8">
    <source>
        <dbReference type="Pfam" id="PF00155"/>
    </source>
</evidence>
<dbReference type="InterPro" id="IPR004839">
    <property type="entry name" value="Aminotransferase_I/II_large"/>
</dbReference>
<comment type="cofactor">
    <cofactor evidence="1">
        <name>pyridoxal 5'-phosphate</name>
        <dbReference type="ChEBI" id="CHEBI:597326"/>
    </cofactor>
</comment>
<dbReference type="InterPro" id="IPR015421">
    <property type="entry name" value="PyrdxlP-dep_Trfase_major"/>
</dbReference>
<evidence type="ECO:0000313" key="9">
    <source>
        <dbReference type="EMBL" id="CAK9256309.1"/>
    </source>
</evidence>
<accession>A0ABP0VPB7</accession>
<proteinExistence type="inferred from homology"/>
<dbReference type="EMBL" id="OZ020096">
    <property type="protein sequence ID" value="CAK9256309.1"/>
    <property type="molecule type" value="Genomic_DNA"/>
</dbReference>
<evidence type="ECO:0000256" key="7">
    <source>
        <dbReference type="ARBA" id="ARBA00025785"/>
    </source>
</evidence>
<comment type="subunit">
    <text evidence="2">Homodimer.</text>
</comment>
<organism evidence="9 10">
    <name type="scientific">Sphagnum jensenii</name>
    <dbReference type="NCBI Taxonomy" id="128206"/>
    <lineage>
        <taxon>Eukaryota</taxon>
        <taxon>Viridiplantae</taxon>
        <taxon>Streptophyta</taxon>
        <taxon>Embryophyta</taxon>
        <taxon>Bryophyta</taxon>
        <taxon>Sphagnophytina</taxon>
        <taxon>Sphagnopsida</taxon>
        <taxon>Sphagnales</taxon>
        <taxon>Sphagnaceae</taxon>
        <taxon>Sphagnum</taxon>
    </lineage>
</organism>
<feature type="domain" description="Aminotransferase class I/classII large" evidence="8">
    <location>
        <begin position="107"/>
        <end position="419"/>
    </location>
</feature>
<keyword evidence="5" id="KW-0663">Pyridoxal phosphate</keyword>
<evidence type="ECO:0000256" key="4">
    <source>
        <dbReference type="ARBA" id="ARBA00022679"/>
    </source>
</evidence>
<dbReference type="InterPro" id="IPR015422">
    <property type="entry name" value="PyrdxlP-dep_Trfase_small"/>
</dbReference>
<dbReference type="Gene3D" id="3.90.1150.10">
    <property type="entry name" value="Aspartate Aminotransferase, domain 1"/>
    <property type="match status" value="1"/>
</dbReference>
<evidence type="ECO:0000256" key="5">
    <source>
        <dbReference type="ARBA" id="ARBA00022898"/>
    </source>
</evidence>
<dbReference type="InterPro" id="IPR045088">
    <property type="entry name" value="ALAT1/2-like"/>
</dbReference>
<dbReference type="Gene3D" id="3.40.640.10">
    <property type="entry name" value="Type I PLP-dependent aspartate aminotransferase-like (Major domain)"/>
    <property type="match status" value="1"/>
</dbReference>
<sequence length="506" mass="55637">MEYKVMGPDSLNPNVKNTVNTLTGELFLRASELQKEGKKIIFAHAGNPHALGQKPLTFPRQLRTFSLSLSCSTLEFCTSYSARLQVMALCQAPFLMDNPHVGLLFPSDAIARAKEYLAMNPGGVGAYSDAKGILGVRQEIADFILERDGYPSDPETIFLTDGTSSGVQKVLNLLIRNEKDGIMVPIPKYPLYSAAISLFGGTLVPYYLSEEANWQLDFTDLQKSILAARREGITVQGLVLINPGNPTSQCLTEADLKGLIELCIKETLVLLVDGVYQQNIYQDDHPFISARKVLMDMGQPTSSTLELISFHSASKGFLGECGQRGGYFELTNIHPKTVDEFYKVASISMGNVSGQILMGLMVKPPRPGTVSYPQYAAESQSILDSLRLKAHIMTDGFNDSENVICNFTEGALFCFPQVKLPEAAIAAAQEAGKAPDLFYCLKLLEATGLLTVPGSGGYDQKEGTFHIRATIFPAEEDMPRIMDSFKKFNNDFMCQFRDSDNILPRL</sequence>
<evidence type="ECO:0000313" key="10">
    <source>
        <dbReference type="Proteomes" id="UP001497444"/>
    </source>
</evidence>
<evidence type="ECO:0000256" key="6">
    <source>
        <dbReference type="ARBA" id="ARBA00025709"/>
    </source>
</evidence>
<dbReference type="Gene3D" id="1.10.287.1970">
    <property type="match status" value="1"/>
</dbReference>
<reference evidence="9 10" key="1">
    <citation type="submission" date="2024-02" db="EMBL/GenBank/DDBJ databases">
        <authorList>
            <consortium name="ELIXIR-Norway"/>
            <consortium name="Elixir Norway"/>
        </authorList>
    </citation>
    <scope>NUCLEOTIDE SEQUENCE [LARGE SCALE GENOMIC DNA]</scope>
</reference>
<evidence type="ECO:0000256" key="2">
    <source>
        <dbReference type="ARBA" id="ARBA00011738"/>
    </source>
</evidence>
<dbReference type="SUPFAM" id="SSF53383">
    <property type="entry name" value="PLP-dependent transferases"/>
    <property type="match status" value="1"/>
</dbReference>
<dbReference type="Proteomes" id="UP001497444">
    <property type="component" value="Chromosome 1"/>
</dbReference>
<comment type="similarity">
    <text evidence="7">Belongs to the class-I pyridoxal-phosphate-dependent aminotransferase family. Alanine aminotransferase subfamily.</text>
</comment>
<comment type="pathway">
    <text evidence="6">Photosynthesis; C4 acid pathway.</text>
</comment>
<keyword evidence="4" id="KW-0808">Transferase</keyword>
<protein>
    <recommendedName>
        <fullName evidence="8">Aminotransferase class I/classII large domain-containing protein</fullName>
    </recommendedName>
</protein>
<keyword evidence="10" id="KW-1185">Reference proteome</keyword>
<name>A0ABP0VPB7_9BRYO</name>
<gene>
    <name evidence="9" type="ORF">CSSPJE1EN1_LOCUS1787</name>
</gene>
<dbReference type="CDD" id="cd00609">
    <property type="entry name" value="AAT_like"/>
    <property type="match status" value="1"/>
</dbReference>